<name>A0A0F9H3T9_9ZZZZ</name>
<dbReference type="Gene3D" id="1.10.260.40">
    <property type="entry name" value="lambda repressor-like DNA-binding domains"/>
    <property type="match status" value="1"/>
</dbReference>
<dbReference type="GO" id="GO:0003677">
    <property type="term" value="F:DNA binding"/>
    <property type="evidence" value="ECO:0007669"/>
    <property type="project" value="InterPro"/>
</dbReference>
<dbReference type="AlphaFoldDB" id="A0A0F9H3T9"/>
<feature type="region of interest" description="Disordered" evidence="1">
    <location>
        <begin position="136"/>
        <end position="168"/>
    </location>
</feature>
<sequence>MAVMGTANNEEEKETFGTRLIDAVKEAGGPVKPRKKISIWFDKFHNIQISGPMISRYIKNDEIPRMDQCREYAIALGVRVDWLLTGRPPKRPMAPLTDLEQALIEEIRKIDEENQDEKTRVLLNWLRVDTDISAQEHRDTPIKPLTLHQEVENSYSSSTNKDNKSTPP</sequence>
<dbReference type="CDD" id="cd00093">
    <property type="entry name" value="HTH_XRE"/>
    <property type="match status" value="1"/>
</dbReference>
<evidence type="ECO:0000313" key="3">
    <source>
        <dbReference type="EMBL" id="KKL69962.1"/>
    </source>
</evidence>
<reference evidence="3" key="1">
    <citation type="journal article" date="2015" name="Nature">
        <title>Complex archaea that bridge the gap between prokaryotes and eukaryotes.</title>
        <authorList>
            <person name="Spang A."/>
            <person name="Saw J.H."/>
            <person name="Jorgensen S.L."/>
            <person name="Zaremba-Niedzwiedzka K."/>
            <person name="Martijn J."/>
            <person name="Lind A.E."/>
            <person name="van Eijk R."/>
            <person name="Schleper C."/>
            <person name="Guy L."/>
            <person name="Ettema T.J."/>
        </authorList>
    </citation>
    <scope>NUCLEOTIDE SEQUENCE</scope>
</reference>
<feature type="domain" description="HTH cro/C1-type" evidence="2">
    <location>
        <begin position="47"/>
        <end position="83"/>
    </location>
</feature>
<proteinExistence type="predicted"/>
<dbReference type="PROSITE" id="PS50943">
    <property type="entry name" value="HTH_CROC1"/>
    <property type="match status" value="1"/>
</dbReference>
<organism evidence="3">
    <name type="scientific">marine sediment metagenome</name>
    <dbReference type="NCBI Taxonomy" id="412755"/>
    <lineage>
        <taxon>unclassified sequences</taxon>
        <taxon>metagenomes</taxon>
        <taxon>ecological metagenomes</taxon>
    </lineage>
</organism>
<evidence type="ECO:0000259" key="2">
    <source>
        <dbReference type="PROSITE" id="PS50943"/>
    </source>
</evidence>
<accession>A0A0F9H3T9</accession>
<dbReference type="EMBL" id="LAZR01026040">
    <property type="protein sequence ID" value="KKL69962.1"/>
    <property type="molecule type" value="Genomic_DNA"/>
</dbReference>
<protein>
    <recommendedName>
        <fullName evidence="2">HTH cro/C1-type domain-containing protein</fullName>
    </recommendedName>
</protein>
<comment type="caution">
    <text evidence="3">The sequence shown here is derived from an EMBL/GenBank/DDBJ whole genome shotgun (WGS) entry which is preliminary data.</text>
</comment>
<dbReference type="InterPro" id="IPR001387">
    <property type="entry name" value="Cro/C1-type_HTH"/>
</dbReference>
<dbReference type="InterPro" id="IPR010982">
    <property type="entry name" value="Lambda_DNA-bd_dom_sf"/>
</dbReference>
<evidence type="ECO:0000256" key="1">
    <source>
        <dbReference type="SAM" id="MobiDB-lite"/>
    </source>
</evidence>
<gene>
    <name evidence="3" type="ORF">LCGC14_2109690</name>
</gene>